<evidence type="ECO:0000256" key="8">
    <source>
        <dbReference type="ARBA" id="ARBA00037847"/>
    </source>
</evidence>
<sequence>MVDRWNPYEIHISCLMVLAILLEFRECESLNPEGLALLQFKERINKDPYGVFANWDPDHLDPCMWLGVHCLNGKVQKLDFNGLSLQGTLSPTLKNLSYMRSLLISNNHLSGSIPKEIGELQLLEVLDLTHNNLSGIIPSKIGVMTSIKCLSLCGNELLRGIPPVIGMLDYLHQSDCNQQIKSILYGTKDYYKKTIRCNWWRIFNGLKNYFGIRFIWETKNTECCFYAGGNNCCHNVPSTTKDYGRRLLFEQSNNLPAVPPTNVTNVREKRPSPILFSSGAYSIHIKKPTIFVQPSTSTMSPERPRPSPSPSPKKDFCVLIIALLIAVVSFVLLVSIRIALVAVRRYCGAKVVQAQNASLLHRLSKVFVTGVPQLNSGELETACEEFSNIIDTFSGCLMYKGILSSGVEIAVLSTSIRSSQQWSNYAEREFKRKVDTFSKINHKNFINLLGHCEEDNPFVRMMVFEYAPNGNLYEHLHVKDMDHLDWTTRMRIIMGTCYCLEYMHHELNPAVVHPHLQSDTILLTDDYAAKVADVAFWADIVSKAKISDDEESEPLHSNPGPTCEDNVYDLGILLLELISSKSLNMQAMECLSDKEKYSKLVDPTLKSFKNNELEIICEVIYECLNKDPRQRPTLKDITLKLAAVIKISQEAASARHSPLWWAELEILSIEN</sequence>
<dbReference type="Gene3D" id="3.80.10.10">
    <property type="entry name" value="Ribonuclease Inhibitor"/>
    <property type="match status" value="1"/>
</dbReference>
<dbReference type="Pfam" id="PF00560">
    <property type="entry name" value="LRR_1"/>
    <property type="match status" value="2"/>
</dbReference>
<dbReference type="InterPro" id="IPR032675">
    <property type="entry name" value="LRR_dom_sf"/>
</dbReference>
<dbReference type="InterPro" id="IPR013210">
    <property type="entry name" value="LRR_N_plant-typ"/>
</dbReference>
<name>A0ABM3QJW8_SPIOL</name>
<reference evidence="12" key="1">
    <citation type="journal article" date="2021" name="Nat. Commun.">
        <title>Genomic analyses provide insights into spinach domestication and the genetic basis of agronomic traits.</title>
        <authorList>
            <person name="Cai X."/>
            <person name="Sun X."/>
            <person name="Xu C."/>
            <person name="Sun H."/>
            <person name="Wang X."/>
            <person name="Ge C."/>
            <person name="Zhang Z."/>
            <person name="Wang Q."/>
            <person name="Fei Z."/>
            <person name="Jiao C."/>
            <person name="Wang Q."/>
        </authorList>
    </citation>
    <scope>NUCLEOTIDE SEQUENCE [LARGE SCALE GENOMIC DNA]</scope>
    <source>
        <strain evidence="12">cv. Varoflay</strain>
    </source>
</reference>
<evidence type="ECO:0000256" key="2">
    <source>
        <dbReference type="ARBA" id="ARBA00022614"/>
    </source>
</evidence>
<feature type="transmembrane region" description="Helical" evidence="9">
    <location>
        <begin position="318"/>
        <end position="340"/>
    </location>
</feature>
<evidence type="ECO:0000256" key="3">
    <source>
        <dbReference type="ARBA" id="ARBA00022692"/>
    </source>
</evidence>
<dbReference type="Proteomes" id="UP000813463">
    <property type="component" value="Chromosome 4"/>
</dbReference>
<evidence type="ECO:0000256" key="9">
    <source>
        <dbReference type="SAM" id="Phobius"/>
    </source>
</evidence>
<keyword evidence="12" id="KW-1185">Reference proteome</keyword>
<evidence type="ECO:0000259" key="11">
    <source>
        <dbReference type="PROSITE" id="PS50011"/>
    </source>
</evidence>
<keyword evidence="3 9" id="KW-0812">Transmembrane</keyword>
<feature type="domain" description="Protein kinase" evidence="11">
    <location>
        <begin position="368"/>
        <end position="645"/>
    </location>
</feature>
<dbReference type="InterPro" id="IPR001245">
    <property type="entry name" value="Ser-Thr/Tyr_kinase_cat_dom"/>
</dbReference>
<dbReference type="Gene3D" id="1.10.510.10">
    <property type="entry name" value="Transferase(Phosphotransferase) domain 1"/>
    <property type="match status" value="1"/>
</dbReference>
<evidence type="ECO:0000256" key="1">
    <source>
        <dbReference type="ARBA" id="ARBA00004479"/>
    </source>
</evidence>
<dbReference type="PROSITE" id="PS50011">
    <property type="entry name" value="PROTEIN_KINASE_DOM"/>
    <property type="match status" value="1"/>
</dbReference>
<evidence type="ECO:0000256" key="7">
    <source>
        <dbReference type="ARBA" id="ARBA00023136"/>
    </source>
</evidence>
<dbReference type="SUPFAM" id="SSF52058">
    <property type="entry name" value="L domain-like"/>
    <property type="match status" value="1"/>
</dbReference>
<dbReference type="InterPro" id="IPR000719">
    <property type="entry name" value="Prot_kinase_dom"/>
</dbReference>
<gene>
    <name evidence="13" type="primary">LOC110789747</name>
</gene>
<feature type="signal peptide" evidence="10">
    <location>
        <begin position="1"/>
        <end position="29"/>
    </location>
</feature>
<keyword evidence="6 9" id="KW-1133">Transmembrane helix</keyword>
<dbReference type="Gene3D" id="3.30.200.20">
    <property type="entry name" value="Phosphorylase Kinase, domain 1"/>
    <property type="match status" value="1"/>
</dbReference>
<dbReference type="Pfam" id="PF07714">
    <property type="entry name" value="PK_Tyr_Ser-Thr"/>
    <property type="match status" value="1"/>
</dbReference>
<dbReference type="InterPro" id="IPR011009">
    <property type="entry name" value="Kinase-like_dom_sf"/>
</dbReference>
<dbReference type="PANTHER" id="PTHR46084">
    <property type="entry name" value="PROTEIN MALE DISCOVERER 2"/>
    <property type="match status" value="1"/>
</dbReference>
<proteinExistence type="predicted"/>
<evidence type="ECO:0000256" key="10">
    <source>
        <dbReference type="SAM" id="SignalP"/>
    </source>
</evidence>
<dbReference type="InterPro" id="IPR001611">
    <property type="entry name" value="Leu-rich_rpt"/>
</dbReference>
<protein>
    <submittedName>
        <fullName evidence="13">Protein MALE DISCOVERER 2-like</fullName>
    </submittedName>
</protein>
<keyword evidence="4 10" id="KW-0732">Signal</keyword>
<reference evidence="13" key="2">
    <citation type="submission" date="2025-08" db="UniProtKB">
        <authorList>
            <consortium name="RefSeq"/>
        </authorList>
    </citation>
    <scope>IDENTIFICATION</scope>
    <source>
        <tissue evidence="13">Leaf</tissue>
    </source>
</reference>
<organism evidence="12 13">
    <name type="scientific">Spinacia oleracea</name>
    <name type="common">Spinach</name>
    <dbReference type="NCBI Taxonomy" id="3562"/>
    <lineage>
        <taxon>Eukaryota</taxon>
        <taxon>Viridiplantae</taxon>
        <taxon>Streptophyta</taxon>
        <taxon>Embryophyta</taxon>
        <taxon>Tracheophyta</taxon>
        <taxon>Spermatophyta</taxon>
        <taxon>Magnoliopsida</taxon>
        <taxon>eudicotyledons</taxon>
        <taxon>Gunneridae</taxon>
        <taxon>Pentapetalae</taxon>
        <taxon>Caryophyllales</taxon>
        <taxon>Chenopodiaceae</taxon>
        <taxon>Chenopodioideae</taxon>
        <taxon>Anserineae</taxon>
        <taxon>Spinacia</taxon>
    </lineage>
</organism>
<evidence type="ECO:0000256" key="4">
    <source>
        <dbReference type="ARBA" id="ARBA00022729"/>
    </source>
</evidence>
<dbReference type="GeneID" id="110789747"/>
<dbReference type="RefSeq" id="XP_056683644.1">
    <property type="nucleotide sequence ID" value="XM_056827666.1"/>
</dbReference>
<feature type="chain" id="PRO_5045939384" evidence="10">
    <location>
        <begin position="30"/>
        <end position="671"/>
    </location>
</feature>
<evidence type="ECO:0000256" key="5">
    <source>
        <dbReference type="ARBA" id="ARBA00022737"/>
    </source>
</evidence>
<keyword evidence="2" id="KW-0433">Leucine-rich repeat</keyword>
<keyword evidence="7 9" id="KW-0472">Membrane</keyword>
<evidence type="ECO:0000256" key="6">
    <source>
        <dbReference type="ARBA" id="ARBA00022989"/>
    </source>
</evidence>
<evidence type="ECO:0000313" key="13">
    <source>
        <dbReference type="RefSeq" id="XP_056683644.1"/>
    </source>
</evidence>
<keyword evidence="5" id="KW-0677">Repeat</keyword>
<accession>A0ABM3QJW8</accession>
<comment type="subcellular location">
    <subcellularLocation>
        <location evidence="8">Endomembrane system</location>
        <topology evidence="8">Single-pass membrane protein</topology>
    </subcellularLocation>
    <subcellularLocation>
        <location evidence="1">Membrane</location>
        <topology evidence="1">Single-pass type I membrane protein</topology>
    </subcellularLocation>
</comment>
<dbReference type="SUPFAM" id="SSF56112">
    <property type="entry name" value="Protein kinase-like (PK-like)"/>
    <property type="match status" value="1"/>
</dbReference>
<dbReference type="PANTHER" id="PTHR46084:SF1">
    <property type="entry name" value="PROTEIN MALE DISCOVERER 2"/>
    <property type="match status" value="1"/>
</dbReference>
<evidence type="ECO:0000313" key="12">
    <source>
        <dbReference type="Proteomes" id="UP000813463"/>
    </source>
</evidence>
<dbReference type="Pfam" id="PF08263">
    <property type="entry name" value="LRRNT_2"/>
    <property type="match status" value="1"/>
</dbReference>